<organism evidence="1 2">
    <name type="scientific">Didymella pomorum</name>
    <dbReference type="NCBI Taxonomy" id="749634"/>
    <lineage>
        <taxon>Eukaryota</taxon>
        <taxon>Fungi</taxon>
        <taxon>Dikarya</taxon>
        <taxon>Ascomycota</taxon>
        <taxon>Pezizomycotina</taxon>
        <taxon>Dothideomycetes</taxon>
        <taxon>Pleosporomycetidae</taxon>
        <taxon>Pleosporales</taxon>
        <taxon>Pleosporineae</taxon>
        <taxon>Didymellaceae</taxon>
        <taxon>Didymella</taxon>
    </lineage>
</organism>
<comment type="caution">
    <text evidence="1">The sequence shown here is derived from an EMBL/GenBank/DDBJ whole genome shotgun (WGS) entry which is preliminary data.</text>
</comment>
<dbReference type="Proteomes" id="UP001140510">
    <property type="component" value="Unassembled WGS sequence"/>
</dbReference>
<dbReference type="AlphaFoldDB" id="A0A9W8ZIF7"/>
<dbReference type="EMBL" id="JAPEVA010000017">
    <property type="protein sequence ID" value="KAJ4408181.1"/>
    <property type="molecule type" value="Genomic_DNA"/>
</dbReference>
<evidence type="ECO:0000313" key="2">
    <source>
        <dbReference type="Proteomes" id="UP001140510"/>
    </source>
</evidence>
<evidence type="ECO:0008006" key="3">
    <source>
        <dbReference type="Google" id="ProtNLM"/>
    </source>
</evidence>
<sequence length="193" mass="21844">MRIASHKELTDELEQAVGYRDVWFTLTFRNDVRIYEKIVELHEQLVDDWRSETSDTDFITQCMFQAIAPSFSSHSVAKGGNVLGLDKEKDNAVMLLYNIAVKSADLEVLARKKLRASGEAMRKFAADMGGLVDWTYLNYADGYQDPLGSYGAENVAKIRAAARKYDPDQVFQTRFPGGFKISKVEEDGRKTEL</sequence>
<keyword evidence="2" id="KW-1185">Reference proteome</keyword>
<protein>
    <recommendedName>
        <fullName evidence="3">Berberine/berberine-like domain-containing protein</fullName>
    </recommendedName>
</protein>
<gene>
    <name evidence="1" type="ORF">N0V91_003530</name>
</gene>
<evidence type="ECO:0000313" key="1">
    <source>
        <dbReference type="EMBL" id="KAJ4408181.1"/>
    </source>
</evidence>
<accession>A0A9W8ZIF7</accession>
<dbReference type="OrthoDB" id="2151789at2759"/>
<name>A0A9W8ZIF7_9PLEO</name>
<reference evidence="1" key="1">
    <citation type="submission" date="2022-10" db="EMBL/GenBank/DDBJ databases">
        <title>Tapping the CABI collections for fungal endophytes: first genome assemblies for Collariella, Neodidymelliopsis, Ascochyta clinopodiicola, Didymella pomorum, Didymosphaeria variabile, Neocosmospora piperis and Neocucurbitaria cava.</title>
        <authorList>
            <person name="Hill R."/>
        </authorList>
    </citation>
    <scope>NUCLEOTIDE SEQUENCE</scope>
    <source>
        <strain evidence="1">IMI 355091</strain>
    </source>
</reference>
<proteinExistence type="predicted"/>